<organism evidence="1 2">
    <name type="scientific">Amycolatopsis minnesotensis</name>
    <dbReference type="NCBI Taxonomy" id="337894"/>
    <lineage>
        <taxon>Bacteria</taxon>
        <taxon>Bacillati</taxon>
        <taxon>Actinomycetota</taxon>
        <taxon>Actinomycetes</taxon>
        <taxon>Pseudonocardiales</taxon>
        <taxon>Pseudonocardiaceae</taxon>
        <taxon>Amycolatopsis</taxon>
    </lineage>
</organism>
<comment type="caution">
    <text evidence="1">The sequence shown here is derived from an EMBL/GenBank/DDBJ whole genome shotgun (WGS) entry which is preliminary data.</text>
</comment>
<reference evidence="2" key="1">
    <citation type="journal article" date="2019" name="Int. J. Syst. Evol. Microbiol.">
        <title>The Global Catalogue of Microorganisms (GCM) 10K type strain sequencing project: providing services to taxonomists for standard genome sequencing and annotation.</title>
        <authorList>
            <consortium name="The Broad Institute Genomics Platform"/>
            <consortium name="The Broad Institute Genome Sequencing Center for Infectious Disease"/>
            <person name="Wu L."/>
            <person name="Ma J."/>
        </authorList>
    </citation>
    <scope>NUCLEOTIDE SEQUENCE [LARGE SCALE GENOMIC DNA]</scope>
    <source>
        <strain evidence="2">JCM 14545</strain>
    </source>
</reference>
<sequence>MPVVAERAANVFWLPREAGGSFRVARLTVSDLDPGRALKGAFGECDAAKAPFGASAASWSRAVRAEIVALDAPKGSLRACAGISAARAYFTSALAPRQGPSYRRGSRGFGLHRPARGAACP</sequence>
<proteinExistence type="predicted"/>
<accession>A0ABP5E4W8</accession>
<evidence type="ECO:0000313" key="2">
    <source>
        <dbReference type="Proteomes" id="UP001501116"/>
    </source>
</evidence>
<dbReference type="Proteomes" id="UP001501116">
    <property type="component" value="Unassembled WGS sequence"/>
</dbReference>
<protein>
    <submittedName>
        <fullName evidence="1">Uncharacterized protein</fullName>
    </submittedName>
</protein>
<gene>
    <name evidence="1" type="ORF">GCM10009754_80370</name>
</gene>
<keyword evidence="2" id="KW-1185">Reference proteome</keyword>
<evidence type="ECO:0000313" key="1">
    <source>
        <dbReference type="EMBL" id="GAA1990010.1"/>
    </source>
</evidence>
<dbReference type="EMBL" id="BAAANN010000053">
    <property type="protein sequence ID" value="GAA1990010.1"/>
    <property type="molecule type" value="Genomic_DNA"/>
</dbReference>
<name>A0ABP5E4W8_9PSEU</name>